<keyword evidence="4 5" id="KW-0472">Membrane</keyword>
<dbReference type="EMBL" id="CP011409">
    <property type="protein sequence ID" value="AKZ61557.1"/>
    <property type="molecule type" value="Genomic_DNA"/>
</dbReference>
<feature type="domain" description="Major facilitator superfamily (MFS) profile" evidence="6">
    <location>
        <begin position="226"/>
        <end position="426"/>
    </location>
</feature>
<feature type="transmembrane region" description="Helical" evidence="5">
    <location>
        <begin position="388"/>
        <end position="409"/>
    </location>
</feature>
<feature type="transmembrane region" description="Helical" evidence="5">
    <location>
        <begin position="75"/>
        <end position="95"/>
    </location>
</feature>
<dbReference type="InterPro" id="IPR036259">
    <property type="entry name" value="MFS_trans_sf"/>
</dbReference>
<protein>
    <submittedName>
        <fullName evidence="7">Sodium:galactoside symporter</fullName>
    </submittedName>
</protein>
<dbReference type="PANTHER" id="PTHR11328:SF24">
    <property type="entry name" value="MAJOR FACILITATOR SUPERFAMILY (MFS) PROFILE DOMAIN-CONTAINING PROTEIN"/>
    <property type="match status" value="1"/>
</dbReference>
<feature type="transmembrane region" description="Helical" evidence="5">
    <location>
        <begin position="352"/>
        <end position="376"/>
    </location>
</feature>
<keyword evidence="2 5" id="KW-0812">Transmembrane</keyword>
<evidence type="ECO:0000256" key="4">
    <source>
        <dbReference type="ARBA" id="ARBA00023136"/>
    </source>
</evidence>
<evidence type="ECO:0000256" key="3">
    <source>
        <dbReference type="ARBA" id="ARBA00022989"/>
    </source>
</evidence>
<evidence type="ECO:0000256" key="2">
    <source>
        <dbReference type="ARBA" id="ARBA00022692"/>
    </source>
</evidence>
<accession>A0ABN4HSP7</accession>
<dbReference type="RefSeq" id="WP_053195062.1">
    <property type="nucleotide sequence ID" value="NZ_CP011409.1"/>
</dbReference>
<organism evidence="7 8">
    <name type="scientific">Herbaspirillum hiltneri N3</name>
    <dbReference type="NCBI Taxonomy" id="1262470"/>
    <lineage>
        <taxon>Bacteria</taxon>
        <taxon>Pseudomonadati</taxon>
        <taxon>Pseudomonadota</taxon>
        <taxon>Betaproteobacteria</taxon>
        <taxon>Burkholderiales</taxon>
        <taxon>Oxalobacteraceae</taxon>
        <taxon>Herbaspirillum</taxon>
    </lineage>
</organism>
<dbReference type="PROSITE" id="PS50850">
    <property type="entry name" value="MFS"/>
    <property type="match status" value="1"/>
</dbReference>
<evidence type="ECO:0000256" key="5">
    <source>
        <dbReference type="SAM" id="Phobius"/>
    </source>
</evidence>
<feature type="transmembrane region" description="Helical" evidence="5">
    <location>
        <begin position="180"/>
        <end position="201"/>
    </location>
</feature>
<keyword evidence="8" id="KW-1185">Reference proteome</keyword>
<sequence length="426" mass="44890">MKSDSRLRYFAYGLLGLPLAMSALPVYIQAPMYYTSYLGATLAGTGWVLFLARIVDTVQDPWLGQYIDGLHGARLNLWMMLAALLLALAFFGIWLPPEFVRASGVYLLAWLGVMLIAAYTAHSMLNIAYLAWGARLSEDAGGLLGASALRELMGLLGAVAASVIPGFIMMSGAWGRGGFALYSGAFAAALAVSLAALLWLAPRWNKVAAHAGGWRSAVAAMKSNPGFRRLLLPYFLNAVSVAIPATLALFFINDRLQAPDYAGLFLATYFLATAIGLPLWVAAAKRVGVLRAWRVGMLLAILAFGGTVLLGAGDVLLYGVVCVAAGLALGADLALPPVLLANVIGRFESTAAYYGVWTLLAKLALAISGLALPLLARFDYQPGVSGSAALGWVYAAVPCVFKLIALLLLKTAPASDSLAVLPETSS</sequence>
<proteinExistence type="inferred from homology"/>
<evidence type="ECO:0000259" key="6">
    <source>
        <dbReference type="PROSITE" id="PS50850"/>
    </source>
</evidence>
<feature type="transmembrane region" description="Helical" evidence="5">
    <location>
        <begin position="264"/>
        <end position="283"/>
    </location>
</feature>
<dbReference type="Gene3D" id="1.20.1250.20">
    <property type="entry name" value="MFS general substrate transporter like domains"/>
    <property type="match status" value="2"/>
</dbReference>
<dbReference type="PANTHER" id="PTHR11328">
    <property type="entry name" value="MAJOR FACILITATOR SUPERFAMILY DOMAIN-CONTAINING PROTEIN"/>
    <property type="match status" value="1"/>
</dbReference>
<feature type="transmembrane region" description="Helical" evidence="5">
    <location>
        <begin position="295"/>
        <end position="312"/>
    </location>
</feature>
<feature type="transmembrane region" description="Helical" evidence="5">
    <location>
        <begin position="9"/>
        <end position="28"/>
    </location>
</feature>
<dbReference type="Proteomes" id="UP000063429">
    <property type="component" value="Chromosome"/>
</dbReference>
<feature type="transmembrane region" description="Helical" evidence="5">
    <location>
        <begin position="152"/>
        <end position="174"/>
    </location>
</feature>
<feature type="transmembrane region" description="Helical" evidence="5">
    <location>
        <begin position="34"/>
        <end position="55"/>
    </location>
</feature>
<evidence type="ECO:0000313" key="8">
    <source>
        <dbReference type="Proteomes" id="UP000063429"/>
    </source>
</evidence>
<dbReference type="InterPro" id="IPR039672">
    <property type="entry name" value="MFS_2"/>
</dbReference>
<dbReference type="SUPFAM" id="SSF103473">
    <property type="entry name" value="MFS general substrate transporter"/>
    <property type="match status" value="1"/>
</dbReference>
<reference evidence="8" key="1">
    <citation type="journal article" date="2015" name="Genome Announc.">
        <title>Complete Genome Sequence of Herbaspirillum hiltneri N3 (DSM 17495), Isolated from Surface-Sterilized Wheat Roots.</title>
        <authorList>
            <person name="Guizelini D."/>
            <person name="Saizaki P.M."/>
            <person name="Coimbra N.A."/>
            <person name="Weiss V.A."/>
            <person name="Faoro H."/>
            <person name="Sfeir M.Z."/>
            <person name="Baura V.A."/>
            <person name="Monteiro R.A."/>
            <person name="Chubatsu L.S."/>
            <person name="Souza E.M."/>
            <person name="Cruz L.M."/>
            <person name="Pedrosa F.O."/>
            <person name="Raittz R.T."/>
            <person name="Marchaukoski J.N."/>
            <person name="Steffens M.B."/>
        </authorList>
    </citation>
    <scope>NUCLEOTIDE SEQUENCE [LARGE SCALE GENOMIC DNA]</scope>
    <source>
        <strain evidence="8">N3</strain>
    </source>
</reference>
<name>A0ABN4HSP7_9BURK</name>
<evidence type="ECO:0000313" key="7">
    <source>
        <dbReference type="EMBL" id="AKZ61557.1"/>
    </source>
</evidence>
<comment type="similarity">
    <text evidence="1">Belongs to the sodium:galactoside symporter (TC 2.A.2) family.</text>
</comment>
<feature type="transmembrane region" description="Helical" evidence="5">
    <location>
        <begin position="231"/>
        <end position="252"/>
    </location>
</feature>
<keyword evidence="3 5" id="KW-1133">Transmembrane helix</keyword>
<feature type="transmembrane region" description="Helical" evidence="5">
    <location>
        <begin position="318"/>
        <end position="340"/>
    </location>
</feature>
<dbReference type="Pfam" id="PF13347">
    <property type="entry name" value="MFS_2"/>
    <property type="match status" value="1"/>
</dbReference>
<evidence type="ECO:0000256" key="1">
    <source>
        <dbReference type="ARBA" id="ARBA00009617"/>
    </source>
</evidence>
<gene>
    <name evidence="7" type="ORF">F506_01710</name>
</gene>
<dbReference type="InterPro" id="IPR020846">
    <property type="entry name" value="MFS_dom"/>
</dbReference>
<feature type="transmembrane region" description="Helical" evidence="5">
    <location>
        <begin position="107"/>
        <end position="132"/>
    </location>
</feature>